<proteinExistence type="predicted"/>
<dbReference type="PANTHER" id="PTHR43625">
    <property type="entry name" value="AFLATOXIN B1 ALDEHYDE REDUCTASE"/>
    <property type="match status" value="1"/>
</dbReference>
<dbReference type="Pfam" id="PF00248">
    <property type="entry name" value="Aldo_ket_red"/>
    <property type="match status" value="1"/>
</dbReference>
<dbReference type="FunCoup" id="A0A545ATT4">
    <property type="interactions" value="194"/>
</dbReference>
<keyword evidence="4" id="KW-1185">Reference proteome</keyword>
<dbReference type="GO" id="GO:0016491">
    <property type="term" value="F:oxidoreductase activity"/>
    <property type="evidence" value="ECO:0007669"/>
    <property type="project" value="UniProtKB-KW"/>
</dbReference>
<dbReference type="SUPFAM" id="SSF51430">
    <property type="entry name" value="NAD(P)-linked oxidoreductase"/>
    <property type="match status" value="1"/>
</dbReference>
<dbReference type="InterPro" id="IPR020471">
    <property type="entry name" value="AKR"/>
</dbReference>
<keyword evidence="1" id="KW-0560">Oxidoreductase</keyword>
<organism evidence="3 4">
    <name type="scientific">Cryptosporangium phraense</name>
    <dbReference type="NCBI Taxonomy" id="2593070"/>
    <lineage>
        <taxon>Bacteria</taxon>
        <taxon>Bacillati</taxon>
        <taxon>Actinomycetota</taxon>
        <taxon>Actinomycetes</taxon>
        <taxon>Cryptosporangiales</taxon>
        <taxon>Cryptosporangiaceae</taxon>
        <taxon>Cryptosporangium</taxon>
    </lineage>
</organism>
<dbReference type="PROSITE" id="PS51257">
    <property type="entry name" value="PROKAR_LIPOPROTEIN"/>
    <property type="match status" value="1"/>
</dbReference>
<evidence type="ECO:0000313" key="4">
    <source>
        <dbReference type="Proteomes" id="UP000317982"/>
    </source>
</evidence>
<dbReference type="InParanoid" id="A0A545ATT4"/>
<accession>A0A545ATT4</accession>
<dbReference type="PANTHER" id="PTHR43625:SF40">
    <property type="entry name" value="ALDO-KETO REDUCTASE YAKC [NADP(+)]"/>
    <property type="match status" value="1"/>
</dbReference>
<name>A0A545ATT4_9ACTN</name>
<comment type="caution">
    <text evidence="3">The sequence shown here is derived from an EMBL/GenBank/DDBJ whole genome shotgun (WGS) entry which is preliminary data.</text>
</comment>
<dbReference type="GO" id="GO:0005737">
    <property type="term" value="C:cytoplasm"/>
    <property type="evidence" value="ECO:0007669"/>
    <property type="project" value="TreeGrafter"/>
</dbReference>
<dbReference type="InterPro" id="IPR036812">
    <property type="entry name" value="NAD(P)_OxRdtase_dom_sf"/>
</dbReference>
<dbReference type="PRINTS" id="PR00069">
    <property type="entry name" value="ALDKETRDTASE"/>
</dbReference>
<protein>
    <submittedName>
        <fullName evidence="3">Aldo/keto reductase</fullName>
    </submittedName>
</protein>
<reference evidence="3 4" key="1">
    <citation type="submission" date="2019-07" db="EMBL/GenBank/DDBJ databases">
        <title>Cryptosporangium phraense sp. nov., isolated from plant litter.</title>
        <authorList>
            <person name="Suriyachadkun C."/>
        </authorList>
    </citation>
    <scope>NUCLEOTIDE SEQUENCE [LARGE SCALE GENOMIC DNA]</scope>
    <source>
        <strain evidence="3 4">A-T 5661</strain>
    </source>
</reference>
<dbReference type="Proteomes" id="UP000317982">
    <property type="component" value="Unassembled WGS sequence"/>
</dbReference>
<gene>
    <name evidence="3" type="ORF">FL583_12345</name>
</gene>
<dbReference type="InterPro" id="IPR023210">
    <property type="entry name" value="NADP_OxRdtase_dom"/>
</dbReference>
<dbReference type="AlphaFoldDB" id="A0A545ATT4"/>
<feature type="domain" description="NADP-dependent oxidoreductase" evidence="2">
    <location>
        <begin position="16"/>
        <end position="314"/>
    </location>
</feature>
<evidence type="ECO:0000256" key="1">
    <source>
        <dbReference type="ARBA" id="ARBA00023002"/>
    </source>
</evidence>
<evidence type="ECO:0000313" key="3">
    <source>
        <dbReference type="EMBL" id="TQS44749.1"/>
    </source>
</evidence>
<dbReference type="OrthoDB" id="9768793at2"/>
<dbReference type="RefSeq" id="WP_142704731.1">
    <property type="nucleotide sequence ID" value="NZ_VIRS01000007.1"/>
</dbReference>
<dbReference type="Gene3D" id="3.20.20.100">
    <property type="entry name" value="NADP-dependent oxidoreductase domain"/>
    <property type="match status" value="1"/>
</dbReference>
<evidence type="ECO:0000259" key="2">
    <source>
        <dbReference type="Pfam" id="PF00248"/>
    </source>
</evidence>
<dbReference type="EMBL" id="VIRS01000007">
    <property type="protein sequence ID" value="TQS44749.1"/>
    <property type="molecule type" value="Genomic_DNA"/>
</dbReference>
<dbReference type="InterPro" id="IPR050791">
    <property type="entry name" value="Aldo-Keto_reductase"/>
</dbReference>
<sequence length="322" mass="34165">MDTRTLWSDGPAVGAIGLGCMGMSWAYGTDPNSDDPAAVIGRAVTLGMTLIDTSDVYGPFTNEELVGKALAGRRDEVTLATKGGLLANFHDDGTPDPTRIPYPDGRPEHMREAIDGSLRRLAVEHIDLYYLHRPDPKIPVEESIGVLADAVRAGKIRAIGVSEFSVEQLDRAQAVHPISAVQSEASLWTRDHLSTTLPWCEAHGAGFVPFSPLGRGFLTGAYRAAAFAPDDFRARNPRFRPENATANLAIVDAVEAIAATYDATAAQVALAWVLAQGEHVVPIPGTRRVARLEENAGAAGLTLSPADLAALDALPAPAGARY</sequence>